<evidence type="ECO:0000256" key="3">
    <source>
        <dbReference type="ARBA" id="ARBA00022801"/>
    </source>
</evidence>
<dbReference type="KEGG" id="sti:Sthe_3157"/>
<dbReference type="Gene3D" id="3.40.50.10310">
    <property type="entry name" value="Creatininase"/>
    <property type="match status" value="1"/>
</dbReference>
<keyword evidence="2" id="KW-0479">Metal-binding</keyword>
<dbReference type="GO" id="GO:0016811">
    <property type="term" value="F:hydrolase activity, acting on carbon-nitrogen (but not peptide) bonds, in linear amides"/>
    <property type="evidence" value="ECO:0007669"/>
    <property type="project" value="TreeGrafter"/>
</dbReference>
<comment type="cofactor">
    <cofactor evidence="1">
        <name>Zn(2+)</name>
        <dbReference type="ChEBI" id="CHEBI:29105"/>
    </cofactor>
</comment>
<dbReference type="InterPro" id="IPR003785">
    <property type="entry name" value="Creatininase/forma_Hydrolase"/>
</dbReference>
<proteinExistence type="inferred from homology"/>
<evidence type="ECO:0000256" key="4">
    <source>
        <dbReference type="ARBA" id="ARBA00022833"/>
    </source>
</evidence>
<gene>
    <name evidence="6" type="ordered locus">Sthe_3157</name>
</gene>
<evidence type="ECO:0000313" key="7">
    <source>
        <dbReference type="Proteomes" id="UP000002027"/>
    </source>
</evidence>
<keyword evidence="7" id="KW-1185">Reference proteome</keyword>
<dbReference type="eggNOG" id="COG1402">
    <property type="taxonomic scope" value="Bacteria"/>
</dbReference>
<name>D1C9R4_SPHTD</name>
<dbReference type="GO" id="GO:0009231">
    <property type="term" value="P:riboflavin biosynthetic process"/>
    <property type="evidence" value="ECO:0007669"/>
    <property type="project" value="TreeGrafter"/>
</dbReference>
<dbReference type="PANTHER" id="PTHR35005:SF1">
    <property type="entry name" value="2-AMINO-5-FORMYLAMINO-6-RIBOSYLAMINOPYRIMIDIN-4(3H)-ONE 5'-MONOPHOSPHATE DEFORMYLASE"/>
    <property type="match status" value="1"/>
</dbReference>
<dbReference type="EMBL" id="CP001824">
    <property type="protein sequence ID" value="ACZ40557.1"/>
    <property type="molecule type" value="Genomic_DNA"/>
</dbReference>
<evidence type="ECO:0000313" key="6">
    <source>
        <dbReference type="EMBL" id="ACZ40557.1"/>
    </source>
</evidence>
<dbReference type="RefSeq" id="WP_012873592.1">
    <property type="nucleotide sequence ID" value="NC_013524.1"/>
</dbReference>
<dbReference type="PANTHER" id="PTHR35005">
    <property type="entry name" value="3-DEHYDRO-SCYLLO-INOSOSE HYDROLASE"/>
    <property type="match status" value="1"/>
</dbReference>
<dbReference type="Proteomes" id="UP000002027">
    <property type="component" value="Chromosome 2"/>
</dbReference>
<sequence length="251" mass="26642">MAEIKRLADLHWPDVRALLDSGTRTVVTAAGSMEQHGPQLPFQTDTLLGTVLAEAVAERLGNVLVGPTIPFGVSEHHMAFPGTITLDTATFKAVVRHYVASLAHHGFTTVIVIPSHGGNFAPLRELEEETGGQIGGARYLPYTDLMAFMKPMEEIAAQDGITPQVAGAHAGEAETSMVLAARPDLVDMSQAAEGFVGTFDAGAAQLIFERGMTALTANGILGDARPADAARGERYIAALADMLAAYFRERM</sequence>
<accession>D1C9R4</accession>
<organism evidence="6 7">
    <name type="scientific">Sphaerobacter thermophilus (strain ATCC 49802 / DSM 20745 / KCCM 41009 / NCIMB 13125 / S 6022)</name>
    <dbReference type="NCBI Taxonomy" id="479434"/>
    <lineage>
        <taxon>Bacteria</taxon>
        <taxon>Pseudomonadati</taxon>
        <taxon>Thermomicrobiota</taxon>
        <taxon>Thermomicrobia</taxon>
        <taxon>Sphaerobacterales</taxon>
        <taxon>Sphaerobacterineae</taxon>
        <taxon>Sphaerobacteraceae</taxon>
        <taxon>Sphaerobacter</taxon>
    </lineage>
</organism>
<dbReference type="HOGENOM" id="CLU_055029_2_1_0"/>
<comment type="similarity">
    <text evidence="5">Belongs to the creatininase superfamily.</text>
</comment>
<dbReference type="InterPro" id="IPR024087">
    <property type="entry name" value="Creatininase-like_sf"/>
</dbReference>
<dbReference type="SUPFAM" id="SSF102215">
    <property type="entry name" value="Creatininase"/>
    <property type="match status" value="1"/>
</dbReference>
<evidence type="ECO:0000256" key="5">
    <source>
        <dbReference type="ARBA" id="ARBA00024029"/>
    </source>
</evidence>
<reference evidence="7" key="1">
    <citation type="submission" date="2009-11" db="EMBL/GenBank/DDBJ databases">
        <title>The complete chromosome 2 of Sphaerobacter thermophilus DSM 20745.</title>
        <authorList>
            <person name="Lucas S."/>
            <person name="Copeland A."/>
            <person name="Lapidus A."/>
            <person name="Glavina del Rio T."/>
            <person name="Dalin E."/>
            <person name="Tice H."/>
            <person name="Bruce D."/>
            <person name="Goodwin L."/>
            <person name="Pitluck S."/>
            <person name="Kyrpides N."/>
            <person name="Mavromatis K."/>
            <person name="Ivanova N."/>
            <person name="Mikhailova N."/>
            <person name="LaButti K.M."/>
            <person name="Clum A."/>
            <person name="Sun H.I."/>
            <person name="Brettin T."/>
            <person name="Detter J.C."/>
            <person name="Han C."/>
            <person name="Larimer F."/>
            <person name="Land M."/>
            <person name="Hauser L."/>
            <person name="Markowitz V."/>
            <person name="Cheng J.F."/>
            <person name="Hugenholtz P."/>
            <person name="Woyke T."/>
            <person name="Wu D."/>
            <person name="Steenblock K."/>
            <person name="Schneider S."/>
            <person name="Pukall R."/>
            <person name="Goeker M."/>
            <person name="Klenk H.P."/>
            <person name="Eisen J.A."/>
        </authorList>
    </citation>
    <scope>NUCLEOTIDE SEQUENCE [LARGE SCALE GENOMIC DNA]</scope>
    <source>
        <strain evidence="7">ATCC 49802 / DSM 20745 / S 6022</strain>
    </source>
</reference>
<keyword evidence="3" id="KW-0378">Hydrolase</keyword>
<dbReference type="InParanoid" id="D1C9R4"/>
<dbReference type="GO" id="GO:0046872">
    <property type="term" value="F:metal ion binding"/>
    <property type="evidence" value="ECO:0007669"/>
    <property type="project" value="UniProtKB-KW"/>
</dbReference>
<dbReference type="AlphaFoldDB" id="D1C9R4"/>
<reference evidence="6 7" key="2">
    <citation type="journal article" date="2010" name="Stand. Genomic Sci.">
        <title>Complete genome sequence of Desulfohalobium retbaense type strain (HR(100)).</title>
        <authorList>
            <person name="Spring S."/>
            <person name="Nolan M."/>
            <person name="Lapidus A."/>
            <person name="Glavina Del Rio T."/>
            <person name="Copeland A."/>
            <person name="Tice H."/>
            <person name="Cheng J.F."/>
            <person name="Lucas S."/>
            <person name="Land M."/>
            <person name="Chen F."/>
            <person name="Bruce D."/>
            <person name="Goodwin L."/>
            <person name="Pitluck S."/>
            <person name="Ivanova N."/>
            <person name="Mavromatis K."/>
            <person name="Mikhailova N."/>
            <person name="Pati A."/>
            <person name="Chen A."/>
            <person name="Palaniappan K."/>
            <person name="Hauser L."/>
            <person name="Chang Y.J."/>
            <person name="Jeffries C.D."/>
            <person name="Munk C."/>
            <person name="Kiss H."/>
            <person name="Chain P."/>
            <person name="Han C."/>
            <person name="Brettin T."/>
            <person name="Detter J.C."/>
            <person name="Schuler E."/>
            <person name="Goker M."/>
            <person name="Rohde M."/>
            <person name="Bristow J."/>
            <person name="Eisen J.A."/>
            <person name="Markowitz V."/>
            <person name="Hugenholtz P."/>
            <person name="Kyrpides N.C."/>
            <person name="Klenk H.P."/>
        </authorList>
    </citation>
    <scope>NUCLEOTIDE SEQUENCE [LARGE SCALE GENOMIC DNA]</scope>
    <source>
        <strain evidence="7">ATCC 49802 / DSM 20745 / S 6022</strain>
    </source>
</reference>
<evidence type="ECO:0000256" key="2">
    <source>
        <dbReference type="ARBA" id="ARBA00022723"/>
    </source>
</evidence>
<evidence type="ECO:0000256" key="1">
    <source>
        <dbReference type="ARBA" id="ARBA00001947"/>
    </source>
</evidence>
<dbReference type="STRING" id="479434.Sthe_3157"/>
<dbReference type="Pfam" id="PF02633">
    <property type="entry name" value="Creatininase"/>
    <property type="match status" value="1"/>
</dbReference>
<keyword evidence="4" id="KW-0862">Zinc</keyword>
<protein>
    <submittedName>
        <fullName evidence="6">Creatininase</fullName>
    </submittedName>
</protein>